<feature type="binding site" evidence="4">
    <location>
        <begin position="291"/>
        <end position="295"/>
    </location>
    <ligand>
        <name>AMP</name>
        <dbReference type="ChEBI" id="CHEBI:456215"/>
    </ligand>
</feature>
<dbReference type="PANTHER" id="PTHR11347">
    <property type="entry name" value="CYCLIC NUCLEOTIDE PHOSPHODIESTERASE"/>
    <property type="match status" value="1"/>
</dbReference>
<dbReference type="AlphaFoldDB" id="A0A9W7E3A3"/>
<feature type="compositionally biased region" description="Basic and acidic residues" evidence="7">
    <location>
        <begin position="571"/>
        <end position="580"/>
    </location>
</feature>
<dbReference type="GO" id="GO:0046872">
    <property type="term" value="F:metal ion binding"/>
    <property type="evidence" value="ECO:0007669"/>
    <property type="project" value="UniProtKB-KW"/>
</dbReference>
<keyword evidence="2 6" id="KW-0378">Hydrolase</keyword>
<dbReference type="Gene3D" id="1.10.1300.10">
    <property type="entry name" value="3'5'-cyclic nucleotide phosphodiesterase, catalytic domain"/>
    <property type="match status" value="1"/>
</dbReference>
<comment type="cofactor">
    <cofactor evidence="6">
        <name>a divalent metal cation</name>
        <dbReference type="ChEBI" id="CHEBI:60240"/>
    </cofactor>
    <text evidence="6">Binds 2 divalent metal cations per subunit. Site 1 may preferentially bind zinc ions, while site 2 has a preference for magnesium and/or manganese ions.</text>
</comment>
<feature type="binding site" evidence="5">
    <location>
        <position position="332"/>
    </location>
    <ligand>
        <name>Zn(2+)</name>
        <dbReference type="ChEBI" id="CHEBI:29105"/>
        <label>1</label>
    </ligand>
</feature>
<evidence type="ECO:0000256" key="3">
    <source>
        <dbReference type="PIRSR" id="PIRSR623088-1"/>
    </source>
</evidence>
<feature type="binding site" evidence="4">
    <location>
        <position position="445"/>
    </location>
    <ligand>
        <name>AMP</name>
        <dbReference type="ChEBI" id="CHEBI:456215"/>
    </ligand>
</feature>
<sequence length="600" mass="66937">MKGRSSPTAGKKKKKPKKPPSVNTAPPAPPSGRRASSGATALAQMKMKKGSPANKVGKTTKPGKLVRANTEPGTRKEKKGLTGKESRLEALAILKKASSLARPNVGAIVTIAELEKLEATVRAAAELNAVDHLSSVKKRSSISLAEMAKDSESGYLLDDELYNSLKNYMTVQVEKPKAKLQRVVKKLGMKAFSSKLLAAARASSPEDGENKEEEEEYGLELLPDYIVQSVDRWSFNVFEVEKQSELGSLIWVTEYLLHKSGLKKNLGVNTKYLRNWLFAVQEGYLEENSYHNQLHGADVCQTLYCMIYNSSFSGMLSDKMKFVALLAASAHDVGHVGVNNNFLVNTNHELAIRYCYEAPLEKMHASKGFEYMRGTDSDVFHIFDGEELKTARLWFMNFILATDMADHFMHISQLTGKIENGVGVEVKDDNEQSQLIIGMLIHASDVSNPTKSWSYYNLWTERVMEEFYSQGDKEKVAGLRVSDGFDRTNRVPQSKFQNGFIAFIVKPLYEVLNRLEFLHLELALASIEDNLNNWKRTTDERRKSVMPVTPHKSPKMPGRRTSKLVQGSLNGDKKGVEKGAEMMASKMESFKEEEEGGGSE</sequence>
<evidence type="ECO:0000256" key="2">
    <source>
        <dbReference type="ARBA" id="ARBA00022801"/>
    </source>
</evidence>
<feature type="compositionally biased region" description="Acidic residues" evidence="7">
    <location>
        <begin position="591"/>
        <end position="600"/>
    </location>
</feature>
<dbReference type="EMBL" id="BLQM01000108">
    <property type="protein sequence ID" value="GMH64577.1"/>
    <property type="molecule type" value="Genomic_DNA"/>
</dbReference>
<dbReference type="GO" id="GO:0004114">
    <property type="term" value="F:3',5'-cyclic-nucleotide phosphodiesterase activity"/>
    <property type="evidence" value="ECO:0007669"/>
    <property type="project" value="InterPro"/>
</dbReference>
<feature type="active site" description="Proton donor" evidence="3">
    <location>
        <position position="291"/>
    </location>
</feature>
<name>A0A9W7E3A3_9STRA</name>
<feature type="compositionally biased region" description="Basic and acidic residues" evidence="7">
    <location>
        <begin position="73"/>
        <end position="83"/>
    </location>
</feature>
<dbReference type="Proteomes" id="UP001162640">
    <property type="component" value="Unassembled WGS sequence"/>
</dbReference>
<gene>
    <name evidence="9" type="ORF">TL16_g03992</name>
</gene>
<dbReference type="EC" id="3.1.4.-" evidence="6"/>
<dbReference type="InterPro" id="IPR023088">
    <property type="entry name" value="PDEase"/>
</dbReference>
<reference evidence="10" key="1">
    <citation type="journal article" date="2023" name="Commun. Biol.">
        <title>Genome analysis of Parmales, the sister group of diatoms, reveals the evolutionary specialization of diatoms from phago-mixotrophs to photoautotrophs.</title>
        <authorList>
            <person name="Ban H."/>
            <person name="Sato S."/>
            <person name="Yoshikawa S."/>
            <person name="Yamada K."/>
            <person name="Nakamura Y."/>
            <person name="Ichinomiya M."/>
            <person name="Sato N."/>
            <person name="Blanc-Mathieu R."/>
            <person name="Endo H."/>
            <person name="Kuwata A."/>
            <person name="Ogata H."/>
        </authorList>
    </citation>
    <scope>NUCLEOTIDE SEQUENCE [LARGE SCALE GENOMIC DNA]</scope>
</reference>
<dbReference type="PROSITE" id="PS51845">
    <property type="entry name" value="PDEASE_I_2"/>
    <property type="match status" value="1"/>
</dbReference>
<feature type="binding site" evidence="5">
    <location>
        <position position="332"/>
    </location>
    <ligand>
        <name>Zn(2+)</name>
        <dbReference type="ChEBI" id="CHEBI:29105"/>
        <label>2</label>
    </ligand>
</feature>
<comment type="similarity">
    <text evidence="6">Belongs to the cyclic nucleotide phosphodiesterase family.</text>
</comment>
<evidence type="ECO:0000256" key="6">
    <source>
        <dbReference type="RuleBase" id="RU363067"/>
    </source>
</evidence>
<dbReference type="PROSITE" id="PS00126">
    <property type="entry name" value="PDEASE_I_1"/>
    <property type="match status" value="1"/>
</dbReference>
<dbReference type="InterPro" id="IPR003607">
    <property type="entry name" value="HD/PDEase_dom"/>
</dbReference>
<feature type="region of interest" description="Disordered" evidence="7">
    <location>
        <begin position="1"/>
        <end position="83"/>
    </location>
</feature>
<feature type="binding site" evidence="5">
    <location>
        <position position="295"/>
    </location>
    <ligand>
        <name>Zn(2+)</name>
        <dbReference type="ChEBI" id="CHEBI:29105"/>
        <label>1</label>
    </ligand>
</feature>
<organism evidence="9 10">
    <name type="scientific">Triparma laevis f. inornata</name>
    <dbReference type="NCBI Taxonomy" id="1714386"/>
    <lineage>
        <taxon>Eukaryota</taxon>
        <taxon>Sar</taxon>
        <taxon>Stramenopiles</taxon>
        <taxon>Ochrophyta</taxon>
        <taxon>Bolidophyceae</taxon>
        <taxon>Parmales</taxon>
        <taxon>Triparmaceae</taxon>
        <taxon>Triparma</taxon>
    </lineage>
</organism>
<evidence type="ECO:0000313" key="10">
    <source>
        <dbReference type="Proteomes" id="UP001162640"/>
    </source>
</evidence>
<evidence type="ECO:0000256" key="7">
    <source>
        <dbReference type="SAM" id="MobiDB-lite"/>
    </source>
</evidence>
<dbReference type="PRINTS" id="PR00387">
    <property type="entry name" value="PDIESTERASE1"/>
</dbReference>
<proteinExistence type="inferred from homology"/>
<evidence type="ECO:0000259" key="8">
    <source>
        <dbReference type="PROSITE" id="PS51845"/>
    </source>
</evidence>
<evidence type="ECO:0000256" key="4">
    <source>
        <dbReference type="PIRSR" id="PIRSR623088-2"/>
    </source>
</evidence>
<feature type="binding site" evidence="5">
    <location>
        <position position="331"/>
    </location>
    <ligand>
        <name>Zn(2+)</name>
        <dbReference type="ChEBI" id="CHEBI:29105"/>
        <label>1</label>
    </ligand>
</feature>
<evidence type="ECO:0000313" key="9">
    <source>
        <dbReference type="EMBL" id="GMH64577.1"/>
    </source>
</evidence>
<comment type="caution">
    <text evidence="9">The sequence shown here is derived from an EMBL/GenBank/DDBJ whole genome shotgun (WGS) entry which is preliminary data.</text>
</comment>
<dbReference type="InterPro" id="IPR002073">
    <property type="entry name" value="PDEase_catalytic_dom"/>
</dbReference>
<evidence type="ECO:0000256" key="5">
    <source>
        <dbReference type="PIRSR" id="PIRSR623088-3"/>
    </source>
</evidence>
<dbReference type="SUPFAM" id="SSF109604">
    <property type="entry name" value="HD-domain/PDEase-like"/>
    <property type="match status" value="1"/>
</dbReference>
<dbReference type="InterPro" id="IPR036971">
    <property type="entry name" value="PDEase_catalytic_dom_sf"/>
</dbReference>
<protein>
    <recommendedName>
        <fullName evidence="6">Phosphodiesterase</fullName>
        <ecNumber evidence="6">3.1.4.-</ecNumber>
    </recommendedName>
</protein>
<dbReference type="GO" id="GO:0007165">
    <property type="term" value="P:signal transduction"/>
    <property type="evidence" value="ECO:0007669"/>
    <property type="project" value="InterPro"/>
</dbReference>
<feature type="binding site" evidence="4">
    <location>
        <position position="497"/>
    </location>
    <ligand>
        <name>AMP</name>
        <dbReference type="ChEBI" id="CHEBI:456215"/>
    </ligand>
</feature>
<keyword evidence="1 5" id="KW-0479">Metal-binding</keyword>
<accession>A0A9W7E3A3</accession>
<dbReference type="CDD" id="cd00077">
    <property type="entry name" value="HDc"/>
    <property type="match status" value="1"/>
</dbReference>
<feature type="compositionally biased region" description="Low complexity" evidence="7">
    <location>
        <begin position="20"/>
        <end position="39"/>
    </location>
</feature>
<dbReference type="Pfam" id="PF00233">
    <property type="entry name" value="PDEase_I"/>
    <property type="match status" value="1"/>
</dbReference>
<dbReference type="InterPro" id="IPR023174">
    <property type="entry name" value="PDEase_CS"/>
</dbReference>
<feature type="binding site" evidence="4">
    <location>
        <position position="332"/>
    </location>
    <ligand>
        <name>AMP</name>
        <dbReference type="ChEBI" id="CHEBI:456215"/>
    </ligand>
</feature>
<evidence type="ECO:0000256" key="1">
    <source>
        <dbReference type="ARBA" id="ARBA00022723"/>
    </source>
</evidence>
<feature type="region of interest" description="Disordered" evidence="7">
    <location>
        <begin position="538"/>
        <end position="600"/>
    </location>
</feature>
<feature type="compositionally biased region" description="Basic residues" evidence="7">
    <location>
        <begin position="552"/>
        <end position="562"/>
    </location>
</feature>
<feature type="binding site" evidence="5">
    <location>
        <position position="445"/>
    </location>
    <ligand>
        <name>Zn(2+)</name>
        <dbReference type="ChEBI" id="CHEBI:29105"/>
        <label>1</label>
    </ligand>
</feature>
<feature type="domain" description="PDEase" evidence="8">
    <location>
        <begin position="213"/>
        <end position="541"/>
    </location>
</feature>